<evidence type="ECO:0000313" key="2">
    <source>
        <dbReference type="EMBL" id="KAK7007506.1"/>
    </source>
</evidence>
<evidence type="ECO:0000256" key="1">
    <source>
        <dbReference type="SAM" id="MobiDB-lite"/>
    </source>
</evidence>
<feature type="region of interest" description="Disordered" evidence="1">
    <location>
        <begin position="72"/>
        <end position="101"/>
    </location>
</feature>
<dbReference type="AlphaFoldDB" id="A0AAW0AFD1"/>
<dbReference type="Proteomes" id="UP001362999">
    <property type="component" value="Unassembled WGS sequence"/>
</dbReference>
<dbReference type="EMBL" id="JAWWNJ010000070">
    <property type="protein sequence ID" value="KAK7007506.1"/>
    <property type="molecule type" value="Genomic_DNA"/>
</dbReference>
<evidence type="ECO:0000313" key="3">
    <source>
        <dbReference type="Proteomes" id="UP001362999"/>
    </source>
</evidence>
<protein>
    <submittedName>
        <fullName evidence="2">Uncharacterized protein</fullName>
    </submittedName>
</protein>
<keyword evidence="3" id="KW-1185">Reference proteome</keyword>
<feature type="region of interest" description="Disordered" evidence="1">
    <location>
        <begin position="135"/>
        <end position="154"/>
    </location>
</feature>
<proteinExistence type="predicted"/>
<sequence length="343" mass="37767">MSLRHRSHTSIVIYRRALTASRRRRPSPFDTKLAACTHLTTSCPRVQGSYASPTMPSITFPSLLPTAAPAHRIPRDTQRPPPPLPARPHTTPSSSSALDTATRTYTIIDPTPPMTIRSPVQDACCARWIGGRLEPQRGRGRGDEDGEREDAVSTHRHQLALSSFSALFRGTLLIVPPTSFHACRLLQGDNGGRERDAGRAYPLVLRSPACRRPSLVLIASCGTMVICLTRGQDEVGGGGCEGSPNGFRGWVGREHDHEDRDGDSDEASVVNRETVAVCCLRGVCRRSVFATHSIRVYRYPMSASWTRSRKRTSRHILIFMHLIFTPAFPSSNGSIHTPLHRPA</sequence>
<comment type="caution">
    <text evidence="2">The sequence shown here is derived from an EMBL/GenBank/DDBJ whole genome shotgun (WGS) entry which is preliminary data.</text>
</comment>
<organism evidence="2 3">
    <name type="scientific">Favolaschia claudopus</name>
    <dbReference type="NCBI Taxonomy" id="2862362"/>
    <lineage>
        <taxon>Eukaryota</taxon>
        <taxon>Fungi</taxon>
        <taxon>Dikarya</taxon>
        <taxon>Basidiomycota</taxon>
        <taxon>Agaricomycotina</taxon>
        <taxon>Agaricomycetes</taxon>
        <taxon>Agaricomycetidae</taxon>
        <taxon>Agaricales</taxon>
        <taxon>Marasmiineae</taxon>
        <taxon>Mycenaceae</taxon>
        <taxon>Favolaschia</taxon>
    </lineage>
</organism>
<name>A0AAW0AFD1_9AGAR</name>
<reference evidence="2 3" key="1">
    <citation type="journal article" date="2024" name="J Genomics">
        <title>Draft genome sequencing and assembly of Favolaschia claudopus CIRM-BRFM 2984 isolated from oak limbs.</title>
        <authorList>
            <person name="Navarro D."/>
            <person name="Drula E."/>
            <person name="Chaduli D."/>
            <person name="Cazenave R."/>
            <person name="Ahrendt S."/>
            <person name="Wang J."/>
            <person name="Lipzen A."/>
            <person name="Daum C."/>
            <person name="Barry K."/>
            <person name="Grigoriev I.V."/>
            <person name="Favel A."/>
            <person name="Rosso M.N."/>
            <person name="Martin F."/>
        </authorList>
    </citation>
    <scope>NUCLEOTIDE SEQUENCE [LARGE SCALE GENOMIC DNA]</scope>
    <source>
        <strain evidence="2 3">CIRM-BRFM 2984</strain>
    </source>
</reference>
<feature type="compositionally biased region" description="Basic and acidic residues" evidence="1">
    <location>
        <begin position="135"/>
        <end position="153"/>
    </location>
</feature>
<gene>
    <name evidence="2" type="ORF">R3P38DRAFT_3211836</name>
</gene>
<accession>A0AAW0AFD1</accession>